<dbReference type="GO" id="GO:0004672">
    <property type="term" value="F:protein kinase activity"/>
    <property type="evidence" value="ECO:0007669"/>
    <property type="project" value="UniProtKB-ARBA"/>
</dbReference>
<feature type="domain" description="HPt" evidence="2">
    <location>
        <begin position="153"/>
        <end position="243"/>
    </location>
</feature>
<dbReference type="InterPro" id="IPR008207">
    <property type="entry name" value="Sig_transdc_His_kin_Hpt_dom"/>
</dbReference>
<dbReference type="AlphaFoldDB" id="A0A1Y1T705"/>
<evidence type="ECO:0000256" key="1">
    <source>
        <dbReference type="PROSITE-ProRule" id="PRU00110"/>
    </source>
</evidence>
<dbReference type="InterPro" id="IPR036641">
    <property type="entry name" value="HPT_dom_sf"/>
</dbReference>
<dbReference type="PROSITE" id="PS50894">
    <property type="entry name" value="HPT"/>
    <property type="match status" value="1"/>
</dbReference>
<keyword evidence="1" id="KW-0597">Phosphoprotein</keyword>
<organism evidence="3 4">
    <name type="scientific">Zunongwangia atlantica 22II14-10F7</name>
    <dbReference type="NCBI Taxonomy" id="1185767"/>
    <lineage>
        <taxon>Bacteria</taxon>
        <taxon>Pseudomonadati</taxon>
        <taxon>Bacteroidota</taxon>
        <taxon>Flavobacteriia</taxon>
        <taxon>Flavobacteriales</taxon>
        <taxon>Flavobacteriaceae</taxon>
        <taxon>Zunongwangia</taxon>
    </lineage>
</organism>
<name>A0A1Y1T705_9FLAO</name>
<gene>
    <name evidence="3" type="ORF">IIF7_02436</name>
</gene>
<protein>
    <recommendedName>
        <fullName evidence="2">HPt domain-containing protein</fullName>
    </recommendedName>
</protein>
<dbReference type="STRING" id="1185767.IIF7_02436"/>
<dbReference type="RefSeq" id="WP_084840087.1">
    <property type="nucleotide sequence ID" value="NZ_ARYN01000002.1"/>
</dbReference>
<reference evidence="3 4" key="1">
    <citation type="submission" date="2013-04" db="EMBL/GenBank/DDBJ databases">
        <title>Zunongwangia sp. 22II14-10F7 Genome Sequencing.</title>
        <authorList>
            <person name="Lai Q."/>
            <person name="Shao Z."/>
        </authorList>
    </citation>
    <scope>NUCLEOTIDE SEQUENCE [LARGE SCALE GENOMIC DNA]</scope>
    <source>
        <strain evidence="3 4">22II14-10F7</strain>
    </source>
</reference>
<dbReference type="SUPFAM" id="SSF47226">
    <property type="entry name" value="Histidine-containing phosphotransfer domain, HPT domain"/>
    <property type="match status" value="1"/>
</dbReference>
<dbReference type="Proteomes" id="UP000192746">
    <property type="component" value="Unassembled WGS sequence"/>
</dbReference>
<evidence type="ECO:0000313" key="3">
    <source>
        <dbReference type="EMBL" id="ORL46839.1"/>
    </source>
</evidence>
<proteinExistence type="predicted"/>
<evidence type="ECO:0000313" key="4">
    <source>
        <dbReference type="Proteomes" id="UP000192746"/>
    </source>
</evidence>
<dbReference type="Gene3D" id="1.20.120.160">
    <property type="entry name" value="HPT domain"/>
    <property type="match status" value="1"/>
</dbReference>
<feature type="modified residue" description="Phosphohistidine" evidence="1">
    <location>
        <position position="192"/>
    </location>
</feature>
<sequence>MEDQSKELAGLHGVLIVHKDYDQVAQLSLFLKEQGFYCHYVKSGLEAIKKFETEEGIKTLIIQENNLPLNAYKTIDYIKTELNKNPYSIVLQESEGTEVIASQKLVPVDQFYLLGDNINILLDNINKQEKSVLKSAKSCCYSVEYLKEISDNSLEFIEESLQLFSASVAKDIGDLYLKVKTKDYEEIRKIAHKIKPSFAMVENFKGVELCDEITYKAKDDDFKKLIEELYSEFVQIQNALKQDYPNLNL</sequence>
<comment type="caution">
    <text evidence="3">The sequence shown here is derived from an EMBL/GenBank/DDBJ whole genome shotgun (WGS) entry which is preliminary data.</text>
</comment>
<dbReference type="GO" id="GO:0000160">
    <property type="term" value="P:phosphorelay signal transduction system"/>
    <property type="evidence" value="ECO:0007669"/>
    <property type="project" value="InterPro"/>
</dbReference>
<dbReference type="OrthoDB" id="1451187at2"/>
<accession>A0A1Y1T705</accession>
<dbReference type="EMBL" id="ARYN01000002">
    <property type="protein sequence ID" value="ORL46839.1"/>
    <property type="molecule type" value="Genomic_DNA"/>
</dbReference>
<evidence type="ECO:0000259" key="2">
    <source>
        <dbReference type="PROSITE" id="PS50894"/>
    </source>
</evidence>
<keyword evidence="4" id="KW-1185">Reference proteome</keyword>